<dbReference type="PANTHER" id="PTHR38105:SF5">
    <property type="entry name" value="OUTER MEMBRANE PROTEIN"/>
    <property type="match status" value="1"/>
</dbReference>
<proteinExistence type="predicted"/>
<dbReference type="InterPro" id="IPR009331">
    <property type="entry name" value="Oligogalacturonate-sp_porin"/>
</dbReference>
<dbReference type="PANTHER" id="PTHR38105">
    <property type="entry name" value="OUTER MEMBRANE PROTEIN-RELATED-RELATED"/>
    <property type="match status" value="1"/>
</dbReference>
<protein>
    <submittedName>
        <fullName evidence="2">Oligogalacturonate-specific porin protein (KdgM)</fullName>
    </submittedName>
</protein>
<keyword evidence="3" id="KW-1185">Reference proteome</keyword>
<sequence length="277" mass="32301">MSYDNVYLRAKMTSSRNNRLPIAPHTHSKKTIKEGRMNNPLRTLVTVATLCLPFCVNADSASINYRHQFTEDDSIHADRIKLSYRMDSGLGFEGELKYRTAGDREDVAYDNIVNNGHELTVNYNYKLSPQSTLTPALQIDSSKDATTYKLGLKYAYKINDTFYTAVRYRHDARKLDRDQVNADIPDRAKDNQTTHRLEGWLGYTPASKWALEYQYIYFKTDYIRYDNKKSDYEQNLAVKYKLSKQWAPFMEIGDIKVNATSDDRQARWRLGVQYNFM</sequence>
<evidence type="ECO:0000313" key="2">
    <source>
        <dbReference type="EMBL" id="SEC62135.1"/>
    </source>
</evidence>
<accession>A0A1H4U068</accession>
<gene>
    <name evidence="2" type="ORF">SAMN04490203_2769</name>
</gene>
<reference evidence="2 3" key="1">
    <citation type="submission" date="2016-10" db="EMBL/GenBank/DDBJ databases">
        <authorList>
            <person name="Varghese N."/>
            <person name="Submissions S."/>
        </authorList>
    </citation>
    <scope>NUCLEOTIDE SEQUENCE [LARGE SCALE GENOMIC DNA]</scope>
    <source>
        <strain evidence="2 3">BS3652</strain>
    </source>
</reference>
<organism evidence="2 3">
    <name type="scientific">Pseudomonas taetrolens</name>
    <dbReference type="NCBI Taxonomy" id="47884"/>
    <lineage>
        <taxon>Bacteria</taxon>
        <taxon>Pseudomonadati</taxon>
        <taxon>Pseudomonadota</taxon>
        <taxon>Gammaproteobacteria</taxon>
        <taxon>Pseudomonadales</taxon>
        <taxon>Pseudomonadaceae</taxon>
        <taxon>Pseudomonas</taxon>
    </lineage>
</organism>
<evidence type="ECO:0000313" key="3">
    <source>
        <dbReference type="Proteomes" id="UP000183155"/>
    </source>
</evidence>
<dbReference type="Pfam" id="PF06178">
    <property type="entry name" value="KdgM"/>
    <property type="match status" value="1"/>
</dbReference>
<comment type="caution">
    <text evidence="2">The sequence shown here is derived from an EMBL/GenBank/DDBJ whole genome shotgun (WGS) entry which is preliminary data.</text>
</comment>
<name>A0A1H4U068_PSETA</name>
<evidence type="ECO:0000256" key="1">
    <source>
        <dbReference type="ARBA" id="ARBA00022729"/>
    </source>
</evidence>
<dbReference type="EMBL" id="FNRS01000001">
    <property type="protein sequence ID" value="SEC62135.1"/>
    <property type="molecule type" value="Genomic_DNA"/>
</dbReference>
<dbReference type="Gene3D" id="2.40.160.40">
    <property type="entry name" value="monomeric porin ompg"/>
    <property type="match status" value="1"/>
</dbReference>
<keyword evidence="1" id="KW-0732">Signal</keyword>
<dbReference type="Proteomes" id="UP000183155">
    <property type="component" value="Unassembled WGS sequence"/>
</dbReference>
<dbReference type="SUPFAM" id="SSF56935">
    <property type="entry name" value="Porins"/>
    <property type="match status" value="1"/>
</dbReference>
<dbReference type="InterPro" id="IPR053713">
    <property type="entry name" value="Bact_OM_Channel_sf"/>
</dbReference>